<comment type="catalytic activity">
    <reaction evidence="1 14">
        <text>2 a phenolic donor + H2O2 = 2 a phenolic radical donor + 2 H2O</text>
        <dbReference type="Rhea" id="RHEA:56136"/>
        <dbReference type="ChEBI" id="CHEBI:15377"/>
        <dbReference type="ChEBI" id="CHEBI:16240"/>
        <dbReference type="ChEBI" id="CHEBI:139520"/>
        <dbReference type="ChEBI" id="CHEBI:139521"/>
        <dbReference type="EC" id="1.11.1.7"/>
    </reaction>
</comment>
<comment type="cofactor">
    <cofactor evidence="11 14">
        <name>Ca(2+)</name>
        <dbReference type="ChEBI" id="CHEBI:29108"/>
    </cofactor>
    <text evidence="11 14">Binds 2 calcium ions per subunit.</text>
</comment>
<dbReference type="GO" id="GO:0140825">
    <property type="term" value="F:lactoperoxidase activity"/>
    <property type="evidence" value="ECO:0007669"/>
    <property type="project" value="UniProtKB-EC"/>
</dbReference>
<dbReference type="AlphaFoldDB" id="A0A176W821"/>
<evidence type="ECO:0000256" key="1">
    <source>
        <dbReference type="ARBA" id="ARBA00000189"/>
    </source>
</evidence>
<feature type="chain" id="PRO_5042304661" description="Peroxidase" evidence="14">
    <location>
        <begin position="29"/>
        <end position="334"/>
    </location>
</feature>
<comment type="similarity">
    <text evidence="14">Belongs to the peroxidase family. Classical plant (class III) peroxidase subfamily.</text>
</comment>
<dbReference type="FunFam" id="1.10.420.10:FF:000001">
    <property type="entry name" value="Peroxidase"/>
    <property type="match status" value="1"/>
</dbReference>
<evidence type="ECO:0000256" key="14">
    <source>
        <dbReference type="RuleBase" id="RU362060"/>
    </source>
</evidence>
<feature type="binding site" evidence="11">
    <location>
        <position position="78"/>
    </location>
    <ligand>
        <name>Ca(2+)</name>
        <dbReference type="ChEBI" id="CHEBI:29108"/>
        <label>1</label>
    </ligand>
</feature>
<feature type="binding site" evidence="11">
    <location>
        <position position="83"/>
    </location>
    <ligand>
        <name>Ca(2+)</name>
        <dbReference type="ChEBI" id="CHEBI:29108"/>
        <label>1</label>
    </ligand>
</feature>
<dbReference type="GO" id="GO:0042744">
    <property type="term" value="P:hydrogen peroxide catabolic process"/>
    <property type="evidence" value="ECO:0007669"/>
    <property type="project" value="UniProtKB-KW"/>
</dbReference>
<dbReference type="PROSITE" id="PS50873">
    <property type="entry name" value="PEROXIDASE_4"/>
    <property type="match status" value="1"/>
</dbReference>
<gene>
    <name evidence="17" type="ORF">AXG93_2446s1130</name>
    <name evidence="16" type="ORF">Mp_3g25050</name>
</gene>
<feature type="binding site" evidence="11">
    <location>
        <position position="262"/>
    </location>
    <ligand>
        <name>Ca(2+)</name>
        <dbReference type="ChEBI" id="CHEBI:29108"/>
        <label>2</label>
    </ligand>
</feature>
<dbReference type="InterPro" id="IPR000823">
    <property type="entry name" value="Peroxidase_pln"/>
</dbReference>
<dbReference type="GO" id="GO:0006979">
    <property type="term" value="P:response to oxidative stress"/>
    <property type="evidence" value="ECO:0007669"/>
    <property type="project" value="UniProtKB-UniRule"/>
</dbReference>
<evidence type="ECO:0000256" key="9">
    <source>
        <dbReference type="PIRSR" id="PIRSR600823-1"/>
    </source>
</evidence>
<dbReference type="PRINTS" id="PR00458">
    <property type="entry name" value="PEROXIDASE"/>
</dbReference>
<dbReference type="Proteomes" id="UP000077202">
    <property type="component" value="Unassembled WGS sequence"/>
</dbReference>
<dbReference type="InterPro" id="IPR019793">
    <property type="entry name" value="Peroxidases_heam-ligand_BS"/>
</dbReference>
<comment type="subcellular location">
    <subcellularLocation>
        <location evidence="14">Secreted</location>
    </subcellularLocation>
</comment>
<dbReference type="Pfam" id="PF00141">
    <property type="entry name" value="peroxidase"/>
    <property type="match status" value="1"/>
</dbReference>
<dbReference type="GO" id="GO:0005576">
    <property type="term" value="C:extracellular region"/>
    <property type="evidence" value="ECO:0007669"/>
    <property type="project" value="UniProtKB-SubCell"/>
</dbReference>
<evidence type="ECO:0000259" key="15">
    <source>
        <dbReference type="PROSITE" id="PS50873"/>
    </source>
</evidence>
<dbReference type="EMBL" id="AP019868">
    <property type="protein sequence ID" value="BBN06927.1"/>
    <property type="molecule type" value="Genomic_DNA"/>
</dbReference>
<keyword evidence="3 14" id="KW-0575">Peroxidase</keyword>
<keyword evidence="4 14" id="KW-0349">Heme</keyword>
<keyword evidence="8 13" id="KW-1015">Disulfide bond</keyword>
<feature type="disulfide bond" evidence="13">
    <location>
        <begin position="79"/>
        <end position="84"/>
    </location>
</feature>
<evidence type="ECO:0000256" key="7">
    <source>
        <dbReference type="ARBA" id="ARBA00023004"/>
    </source>
</evidence>
<dbReference type="EMBL" id="LVLJ01001671">
    <property type="protein sequence ID" value="OAE28771.1"/>
    <property type="molecule type" value="Genomic_DNA"/>
</dbReference>
<feature type="domain" description="Plant heme peroxidase family profile" evidence="15">
    <location>
        <begin position="36"/>
        <end position="333"/>
    </location>
</feature>
<feature type="binding site" evidence="11">
    <location>
        <position position="81"/>
    </location>
    <ligand>
        <name>Ca(2+)</name>
        <dbReference type="ChEBI" id="CHEBI:29108"/>
        <label>1</label>
    </ligand>
</feature>
<dbReference type="GO" id="GO:0020037">
    <property type="term" value="F:heme binding"/>
    <property type="evidence" value="ECO:0007669"/>
    <property type="project" value="UniProtKB-UniRule"/>
</dbReference>
<keyword evidence="14" id="KW-0376">Hydrogen peroxide</keyword>
<dbReference type="PRINTS" id="PR00461">
    <property type="entry name" value="PLPEROXIDASE"/>
</dbReference>
<comment type="function">
    <text evidence="14">Removal of H(2)O(2), oxidation of toxic reductants, biosynthesis and degradation of lignin, suberization, auxin catabolism, response to environmental stresses such as wounding, pathogen attack and oxidative stress.</text>
</comment>
<evidence type="ECO:0000313" key="18">
    <source>
        <dbReference type="Proteomes" id="UP000077202"/>
    </source>
</evidence>
<evidence type="ECO:0000256" key="8">
    <source>
        <dbReference type="ARBA" id="ARBA00023157"/>
    </source>
</evidence>
<feature type="binding site" description="axial binding residue" evidence="11">
    <location>
        <position position="203"/>
    </location>
    <ligand>
        <name>heme b</name>
        <dbReference type="ChEBI" id="CHEBI:60344"/>
    </ligand>
    <ligandPart>
        <name>Fe</name>
        <dbReference type="ChEBI" id="CHEBI:18248"/>
    </ligandPart>
</feature>
<evidence type="ECO:0000256" key="13">
    <source>
        <dbReference type="PIRSR" id="PIRSR600823-5"/>
    </source>
</evidence>
<dbReference type="CDD" id="cd00693">
    <property type="entry name" value="secretory_peroxidase"/>
    <property type="match status" value="1"/>
</dbReference>
<evidence type="ECO:0000256" key="5">
    <source>
        <dbReference type="ARBA" id="ARBA00022723"/>
    </source>
</evidence>
<organism evidence="17 18">
    <name type="scientific">Marchantia polymorpha subsp. ruderalis</name>
    <dbReference type="NCBI Taxonomy" id="1480154"/>
    <lineage>
        <taxon>Eukaryota</taxon>
        <taxon>Viridiplantae</taxon>
        <taxon>Streptophyta</taxon>
        <taxon>Embryophyta</taxon>
        <taxon>Marchantiophyta</taxon>
        <taxon>Marchantiopsida</taxon>
        <taxon>Marchantiidae</taxon>
        <taxon>Marchantiales</taxon>
        <taxon>Marchantiaceae</taxon>
        <taxon>Marchantia</taxon>
    </lineage>
</organism>
<evidence type="ECO:0000256" key="11">
    <source>
        <dbReference type="PIRSR" id="PIRSR600823-3"/>
    </source>
</evidence>
<evidence type="ECO:0000313" key="16">
    <source>
        <dbReference type="EMBL" id="BBN06927.1"/>
    </source>
</evidence>
<reference evidence="19" key="3">
    <citation type="journal article" date="2020" name="Curr. Biol.">
        <title>Chromatin organization in early land plants reveals an ancestral association between H3K27me3, transposons, and constitutive heterochromatin.</title>
        <authorList>
            <person name="Montgomery S.A."/>
            <person name="Tanizawa Y."/>
            <person name="Galik B."/>
            <person name="Wang N."/>
            <person name="Ito T."/>
            <person name="Mochizuki T."/>
            <person name="Akimcheva S."/>
            <person name="Bowman J.L."/>
            <person name="Cognat V."/>
            <person name="Marechal-Drouard L."/>
            <person name="Ekker H."/>
            <person name="Hong S.F."/>
            <person name="Kohchi T."/>
            <person name="Lin S.S."/>
            <person name="Liu L.D."/>
            <person name="Nakamura Y."/>
            <person name="Valeeva L.R."/>
            <person name="Shakirov E.V."/>
            <person name="Shippen D.E."/>
            <person name="Wei W.L."/>
            <person name="Yagura M."/>
            <person name="Yamaoka S."/>
            <person name="Yamato K.T."/>
            <person name="Liu C."/>
            <person name="Berger F."/>
        </authorList>
    </citation>
    <scope>NUCLEOTIDE SEQUENCE [LARGE SCALE GENOMIC DNA]</scope>
    <source>
        <strain evidence="19">Tak-1</strain>
    </source>
</reference>
<feature type="binding site" evidence="10">
    <location>
        <position position="173"/>
    </location>
    <ligand>
        <name>substrate</name>
    </ligand>
</feature>
<dbReference type="Proteomes" id="UP001162541">
    <property type="component" value="Chromosome 3"/>
</dbReference>
<comment type="cofactor">
    <cofactor evidence="11 14">
        <name>heme b</name>
        <dbReference type="ChEBI" id="CHEBI:60344"/>
    </cofactor>
    <text evidence="11 14">Binds 1 heme b (iron(II)-protoporphyrin IX) group per subunit.</text>
</comment>
<keyword evidence="5 11" id="KW-0479">Metal-binding</keyword>
<dbReference type="InterPro" id="IPR002016">
    <property type="entry name" value="Haem_peroxidase"/>
</dbReference>
<evidence type="ECO:0000256" key="2">
    <source>
        <dbReference type="ARBA" id="ARBA00006873"/>
    </source>
</evidence>
<reference evidence="16" key="2">
    <citation type="journal article" date="2019" name="Curr. Biol.">
        <title>Chromatin organization in early land plants reveals an ancestral association between H3K27me3, transposons, and constitutive heterochromatin.</title>
        <authorList>
            <person name="Montgomery S.A."/>
            <person name="Tanizawa Y."/>
            <person name="Galik B."/>
            <person name="Wang N."/>
            <person name="Ito T."/>
            <person name="Mochizuki T."/>
            <person name="Akimcheva S."/>
            <person name="Bowman J."/>
            <person name="Cognat V."/>
            <person name="Drouard L."/>
            <person name="Ekker H."/>
            <person name="Houng S."/>
            <person name="Kohchi T."/>
            <person name="Lin S."/>
            <person name="Liu L.D."/>
            <person name="Nakamura Y."/>
            <person name="Valeeva L.R."/>
            <person name="Shakirov E.V."/>
            <person name="Shippen D.E."/>
            <person name="Wei W."/>
            <person name="Yagura M."/>
            <person name="Yamaoka S."/>
            <person name="Yamato K.T."/>
            <person name="Liu C."/>
            <person name="Berger F."/>
        </authorList>
    </citation>
    <scope>NUCLEOTIDE SEQUENCE [LARGE SCALE GENOMIC DNA]</scope>
    <source>
        <strain evidence="16">Tak-1</strain>
    </source>
</reference>
<evidence type="ECO:0000313" key="19">
    <source>
        <dbReference type="Proteomes" id="UP001162541"/>
    </source>
</evidence>
<feature type="signal peptide" evidence="14">
    <location>
        <begin position="1"/>
        <end position="28"/>
    </location>
</feature>
<reference evidence="17 18" key="1">
    <citation type="submission" date="2016-03" db="EMBL/GenBank/DDBJ databases">
        <title>Mechanisms controlling the formation of the plant cell surface in tip-growing cells are functionally conserved among land plants.</title>
        <authorList>
            <person name="Honkanen S."/>
            <person name="Jones V.A."/>
            <person name="Morieri G."/>
            <person name="Champion C."/>
            <person name="Hetherington A.J."/>
            <person name="Kelly S."/>
            <person name="Saint-Marcoux D."/>
            <person name="Proust H."/>
            <person name="Prescott H."/>
            <person name="Dolan L."/>
        </authorList>
    </citation>
    <scope>NUCLEOTIDE SEQUENCE [LARGE SCALE GENOMIC DNA]</scope>
    <source>
        <strain evidence="18">cv. Tak-1 and cv. Tak-2</strain>
        <tissue evidence="17">Whole gametophyte</tissue>
    </source>
</reference>
<dbReference type="InterPro" id="IPR033905">
    <property type="entry name" value="Secretory_peroxidase"/>
</dbReference>
<comment type="similarity">
    <text evidence="2">Belongs to the peroxidase family. Ascorbate peroxidase subfamily.</text>
</comment>
<evidence type="ECO:0000256" key="3">
    <source>
        <dbReference type="ARBA" id="ARBA00022559"/>
    </source>
</evidence>
<feature type="disulfide bond" evidence="13">
    <location>
        <begin position="210"/>
        <end position="242"/>
    </location>
</feature>
<keyword evidence="18" id="KW-1185">Reference proteome</keyword>
<keyword evidence="11 14" id="KW-0106">Calcium</keyword>
<keyword evidence="14" id="KW-0732">Signal</keyword>
<feature type="binding site" evidence="11">
    <location>
        <position position="87"/>
    </location>
    <ligand>
        <name>Ca(2+)</name>
        <dbReference type="ChEBI" id="CHEBI:29108"/>
        <label>1</label>
    </ligand>
</feature>
<dbReference type="Gene3D" id="1.10.520.10">
    <property type="match status" value="1"/>
</dbReference>
<evidence type="ECO:0000256" key="6">
    <source>
        <dbReference type="ARBA" id="ARBA00023002"/>
    </source>
</evidence>
<name>A0A176W821_MARPO</name>
<dbReference type="Gene3D" id="1.10.420.10">
    <property type="entry name" value="Peroxidase, domain 2"/>
    <property type="match status" value="1"/>
</dbReference>
<evidence type="ECO:0000256" key="12">
    <source>
        <dbReference type="PIRSR" id="PIRSR600823-4"/>
    </source>
</evidence>
<feature type="disulfide bond" evidence="13">
    <location>
        <begin position="129"/>
        <end position="329"/>
    </location>
</feature>
<keyword evidence="14" id="KW-0964">Secreted</keyword>
<proteinExistence type="inferred from homology"/>
<evidence type="ECO:0000313" key="17">
    <source>
        <dbReference type="EMBL" id="OAE28771.1"/>
    </source>
</evidence>
<protein>
    <recommendedName>
        <fullName evidence="14">Peroxidase</fullName>
        <ecNumber evidence="14">1.11.1.7</ecNumber>
    </recommendedName>
</protein>
<dbReference type="EC" id="1.11.1.7" evidence="14"/>
<feature type="site" description="Transition state stabilizer" evidence="12">
    <location>
        <position position="73"/>
    </location>
</feature>
<keyword evidence="6 14" id="KW-0560">Oxidoreductase</keyword>
<accession>A0A176W821</accession>
<feature type="binding site" evidence="11">
    <location>
        <position position="96"/>
    </location>
    <ligand>
        <name>Ca(2+)</name>
        <dbReference type="ChEBI" id="CHEBI:29108"/>
        <label>1</label>
    </ligand>
</feature>
<feature type="active site" description="Proton acceptor" evidence="9">
    <location>
        <position position="77"/>
    </location>
</feature>
<feature type="binding site" evidence="11">
    <location>
        <position position="85"/>
    </location>
    <ligand>
        <name>Ca(2+)</name>
        <dbReference type="ChEBI" id="CHEBI:29108"/>
        <label>1</label>
    </ligand>
</feature>
<sequence length="334" mass="36436">MATPISSRLKVLAILVVVALVCVQEVNAQTGKGWRRLRPNFYARSCPDAEKIIRQSMENAYQQDPSFPGAILRMFFHDCVVRGCDASVLLDNDDSEKLGAPNANSLRGFEALDEAKANLENVCPGVVSCADVLAYAARDCIELASPGTKVRNWTGGRRDGVVSVSAETLTELPGPFSNFTSLERSFAKKGLNQMDLVVLSGAHSVGKARCGIILSRLYNFKGTGKPDPSMNPAYVAKLKQLCPPNAPGNRIDMEQRSPNRLDVNYYADVEQGRGLFESDNALRTTPAGRWLVRVNKNKRVFDTAFVLAMKKVGNIDVLVGNQGQIRTVCNAVNV</sequence>
<dbReference type="SUPFAM" id="SSF48113">
    <property type="entry name" value="Heme-dependent peroxidases"/>
    <property type="match status" value="1"/>
</dbReference>
<dbReference type="InterPro" id="IPR010255">
    <property type="entry name" value="Haem_peroxidase_sf"/>
</dbReference>
<dbReference type="PROSITE" id="PS00435">
    <property type="entry name" value="PEROXIDASE_1"/>
    <property type="match status" value="1"/>
</dbReference>
<feature type="disulfide bond" evidence="13">
    <location>
        <begin position="46"/>
        <end position="123"/>
    </location>
</feature>
<evidence type="ECO:0000256" key="4">
    <source>
        <dbReference type="ARBA" id="ARBA00022617"/>
    </source>
</evidence>
<evidence type="ECO:0000256" key="10">
    <source>
        <dbReference type="PIRSR" id="PIRSR600823-2"/>
    </source>
</evidence>
<keyword evidence="7 11" id="KW-0408">Iron</keyword>
<dbReference type="GO" id="GO:0046872">
    <property type="term" value="F:metal ion binding"/>
    <property type="evidence" value="ECO:0007669"/>
    <property type="project" value="UniProtKB-UniRule"/>
</dbReference>
<dbReference type="PANTHER" id="PTHR31235">
    <property type="entry name" value="PEROXIDASE 25-RELATED"/>
    <property type="match status" value="1"/>
</dbReference>